<evidence type="ECO:0000256" key="1">
    <source>
        <dbReference type="SAM" id="MobiDB-lite"/>
    </source>
</evidence>
<dbReference type="EMBL" id="SPHZ02000010">
    <property type="protein sequence ID" value="KAF0897106.1"/>
    <property type="molecule type" value="Genomic_DNA"/>
</dbReference>
<comment type="caution">
    <text evidence="2">The sequence shown here is derived from an EMBL/GenBank/DDBJ whole genome shotgun (WGS) entry which is preliminary data.</text>
</comment>
<evidence type="ECO:0000313" key="2">
    <source>
        <dbReference type="EMBL" id="KAF0897106.1"/>
    </source>
</evidence>
<evidence type="ECO:0000313" key="3">
    <source>
        <dbReference type="Proteomes" id="UP000479710"/>
    </source>
</evidence>
<feature type="compositionally biased region" description="Low complexity" evidence="1">
    <location>
        <begin position="36"/>
        <end position="49"/>
    </location>
</feature>
<organism evidence="2 3">
    <name type="scientific">Oryza meyeriana var. granulata</name>
    <dbReference type="NCBI Taxonomy" id="110450"/>
    <lineage>
        <taxon>Eukaryota</taxon>
        <taxon>Viridiplantae</taxon>
        <taxon>Streptophyta</taxon>
        <taxon>Embryophyta</taxon>
        <taxon>Tracheophyta</taxon>
        <taxon>Spermatophyta</taxon>
        <taxon>Magnoliopsida</taxon>
        <taxon>Liliopsida</taxon>
        <taxon>Poales</taxon>
        <taxon>Poaceae</taxon>
        <taxon>BOP clade</taxon>
        <taxon>Oryzoideae</taxon>
        <taxon>Oryzeae</taxon>
        <taxon>Oryzinae</taxon>
        <taxon>Oryza</taxon>
        <taxon>Oryza meyeriana</taxon>
    </lineage>
</organism>
<gene>
    <name evidence="2" type="ORF">E2562_033657</name>
</gene>
<dbReference type="AlphaFoldDB" id="A0A6G1CAI2"/>
<accession>A0A6G1CAI2</accession>
<feature type="region of interest" description="Disordered" evidence="1">
    <location>
        <begin position="31"/>
        <end position="57"/>
    </location>
</feature>
<name>A0A6G1CAI2_9ORYZ</name>
<protein>
    <submittedName>
        <fullName evidence="2">Uncharacterized protein</fullName>
    </submittedName>
</protein>
<keyword evidence="3" id="KW-1185">Reference proteome</keyword>
<sequence length="87" mass="8550">MAAAGWATGGRAQEQGVTAKLVCDGREAPAAESHASSGFDGSLSPSSMSGVGGQAGVDGHGCEEIRQRLVPVACTACVSSMAISNAK</sequence>
<reference evidence="2 3" key="1">
    <citation type="submission" date="2019-11" db="EMBL/GenBank/DDBJ databases">
        <title>Whole genome sequence of Oryza granulata.</title>
        <authorList>
            <person name="Li W."/>
        </authorList>
    </citation>
    <scope>NUCLEOTIDE SEQUENCE [LARGE SCALE GENOMIC DNA]</scope>
    <source>
        <strain evidence="3">cv. Menghai</strain>
        <tissue evidence="2">Leaf</tissue>
    </source>
</reference>
<proteinExistence type="predicted"/>
<dbReference type="Proteomes" id="UP000479710">
    <property type="component" value="Unassembled WGS sequence"/>
</dbReference>